<protein>
    <submittedName>
        <fullName evidence="1">Uncharacterized protein</fullName>
    </submittedName>
</protein>
<proteinExistence type="predicted"/>
<evidence type="ECO:0000313" key="1">
    <source>
        <dbReference type="EMBL" id="QJB00017.1"/>
    </source>
</evidence>
<gene>
    <name evidence="1" type="ORF">MM171A00712_0012</name>
    <name evidence="2" type="ORF">MM171B00512_0008</name>
</gene>
<dbReference type="EMBL" id="MT143678">
    <property type="protein sequence ID" value="QJB00017.1"/>
    <property type="molecule type" value="Genomic_DNA"/>
</dbReference>
<evidence type="ECO:0000313" key="2">
    <source>
        <dbReference type="EMBL" id="QJB03965.1"/>
    </source>
</evidence>
<accession>A0A6M3LXA9</accession>
<dbReference type="AlphaFoldDB" id="A0A6M3LXA9"/>
<organism evidence="1">
    <name type="scientific">viral metagenome</name>
    <dbReference type="NCBI Taxonomy" id="1070528"/>
    <lineage>
        <taxon>unclassified sequences</taxon>
        <taxon>metagenomes</taxon>
        <taxon>organismal metagenomes</taxon>
    </lineage>
</organism>
<dbReference type="EMBL" id="MT143867">
    <property type="protein sequence ID" value="QJB03965.1"/>
    <property type="molecule type" value="Genomic_DNA"/>
</dbReference>
<sequence length="108" mass="12806">MNCASTKDEIRYTPEGFEVHLGQVVWSRKRYWSAVRGSLVKEKYGEYSGYEGCPQELTLRHARRDWSCADCGHKIYRDDMHGSTYYDHYCLDCITPTRPENWFEDKPQ</sequence>
<reference evidence="1" key="1">
    <citation type="submission" date="2020-03" db="EMBL/GenBank/DDBJ databases">
        <title>The deep terrestrial virosphere.</title>
        <authorList>
            <person name="Holmfeldt K."/>
            <person name="Nilsson E."/>
            <person name="Simone D."/>
            <person name="Lopez-Fernandez M."/>
            <person name="Wu X."/>
            <person name="de Brujin I."/>
            <person name="Lundin D."/>
            <person name="Andersson A."/>
            <person name="Bertilsson S."/>
            <person name="Dopson M."/>
        </authorList>
    </citation>
    <scope>NUCLEOTIDE SEQUENCE</scope>
    <source>
        <strain evidence="1">MM171A00712</strain>
        <strain evidence="2">MM171B00512</strain>
    </source>
</reference>
<name>A0A6M3LXA9_9ZZZZ</name>